<dbReference type="Proteomes" id="UP000177697">
    <property type="component" value="Unassembled WGS sequence"/>
</dbReference>
<dbReference type="AlphaFoldDB" id="A0A1G2UZD6"/>
<evidence type="ECO:0000313" key="2">
    <source>
        <dbReference type="EMBL" id="OHB14730.1"/>
    </source>
</evidence>
<keyword evidence="1" id="KW-0472">Membrane</keyword>
<name>A0A1G2UZD6_9BACT</name>
<feature type="transmembrane region" description="Helical" evidence="1">
    <location>
        <begin position="12"/>
        <end position="33"/>
    </location>
</feature>
<reference evidence="2 3" key="1">
    <citation type="journal article" date="2016" name="Nat. Commun.">
        <title>Thousands of microbial genomes shed light on interconnected biogeochemical processes in an aquifer system.</title>
        <authorList>
            <person name="Anantharaman K."/>
            <person name="Brown C.T."/>
            <person name="Hug L.A."/>
            <person name="Sharon I."/>
            <person name="Castelle C.J."/>
            <person name="Probst A.J."/>
            <person name="Thomas B.C."/>
            <person name="Singh A."/>
            <person name="Wilkins M.J."/>
            <person name="Karaoz U."/>
            <person name="Brodie E.L."/>
            <person name="Williams K.H."/>
            <person name="Hubbard S.S."/>
            <person name="Banfield J.F."/>
        </authorList>
    </citation>
    <scope>NUCLEOTIDE SEQUENCE [LARGE SCALE GENOMIC DNA]</scope>
</reference>
<accession>A0A1G2UZD6</accession>
<dbReference type="InterPro" id="IPR021218">
    <property type="entry name" value="DUF2784"/>
</dbReference>
<keyword evidence="1" id="KW-0812">Transmembrane</keyword>
<evidence type="ECO:0008006" key="4">
    <source>
        <dbReference type="Google" id="ProtNLM"/>
    </source>
</evidence>
<comment type="caution">
    <text evidence="2">The sequence shown here is derived from an EMBL/GenBank/DDBJ whole genome shotgun (WGS) entry which is preliminary data.</text>
</comment>
<gene>
    <name evidence="2" type="ORF">A2431_03460</name>
</gene>
<organism evidence="2 3">
    <name type="scientific">Candidatus Zambryskibacteria bacterium RIFOXYC1_FULL_39_10</name>
    <dbReference type="NCBI Taxonomy" id="1802779"/>
    <lineage>
        <taxon>Bacteria</taxon>
        <taxon>Candidatus Zambryskiibacteriota</taxon>
    </lineage>
</organism>
<proteinExistence type="predicted"/>
<sequence length="130" mass="15264">MRNYFDKRLAYRLAAEFIFIIHLILVCIVAVGWLVPQLFYLHLTLLLTTLFSEIFLGYCPLTRLEYALRRKLDPTLTFDKSCMVHYIRQWRGLPPRPAVTQPVSFFKKNSFLFILSALAILSFVYRSLIG</sequence>
<keyword evidence="1" id="KW-1133">Transmembrane helix</keyword>
<dbReference type="Pfam" id="PF10861">
    <property type="entry name" value="DUF2784"/>
    <property type="match status" value="1"/>
</dbReference>
<feature type="transmembrane region" description="Helical" evidence="1">
    <location>
        <begin position="111"/>
        <end position="129"/>
    </location>
</feature>
<feature type="transmembrane region" description="Helical" evidence="1">
    <location>
        <begin position="39"/>
        <end position="61"/>
    </location>
</feature>
<evidence type="ECO:0000256" key="1">
    <source>
        <dbReference type="SAM" id="Phobius"/>
    </source>
</evidence>
<evidence type="ECO:0000313" key="3">
    <source>
        <dbReference type="Proteomes" id="UP000177697"/>
    </source>
</evidence>
<dbReference type="EMBL" id="MHWW01000014">
    <property type="protein sequence ID" value="OHB14730.1"/>
    <property type="molecule type" value="Genomic_DNA"/>
</dbReference>
<protein>
    <recommendedName>
        <fullName evidence="4">DUF2784 domain-containing protein</fullName>
    </recommendedName>
</protein>